<comment type="subcellular location">
    <subcellularLocation>
        <location evidence="1">Membrane</location>
        <topology evidence="1">Multi-pass membrane protein</topology>
    </subcellularLocation>
</comment>
<dbReference type="GO" id="GO:0016679">
    <property type="term" value="F:oxidoreductase activity, acting on diphenols and related substances as donors"/>
    <property type="evidence" value="ECO:0007669"/>
    <property type="project" value="TreeGrafter"/>
</dbReference>
<comment type="caution">
    <text evidence="9">The sequence shown here is derived from an EMBL/GenBank/DDBJ whole genome shotgun (WGS) entry which is preliminary data.</text>
</comment>
<evidence type="ECO:0000256" key="1">
    <source>
        <dbReference type="ARBA" id="ARBA00004141"/>
    </source>
</evidence>
<feature type="transmembrane region" description="Helical" evidence="7">
    <location>
        <begin position="211"/>
        <end position="234"/>
    </location>
</feature>
<keyword evidence="3 7" id="KW-0812">Transmembrane</keyword>
<evidence type="ECO:0000313" key="10">
    <source>
        <dbReference type="Proteomes" id="UP000325255"/>
    </source>
</evidence>
<feature type="transmembrane region" description="Helical" evidence="7">
    <location>
        <begin position="62"/>
        <end position="80"/>
    </location>
</feature>
<sequence>MNAKTRMAALAVWRDHAGRFSWLKAVVLGLVLCPGAELAVLWATQGLGPRPVTEVLHGLGEWTVWFLLLTLAVTPARTVFDWPRVVQLRRLLGLATAAYALAHLTLFCVDQKWRLGTVVTEIALRFYLAIGCAALVMLLVLAATSTDGWQKRLGRDWKRLHRLVFVLLPLALWHYFLQSKADVGPAVLATGAASWLVLWRVAPRPWRGRFWLLPLLALVAGGVAAGIEAAWYALANGAQAGRVLAANLDIAFGPRPAVQVAIWGGVVVVLALARRVGRRLGGARRPRGAGPLGAATPGE</sequence>
<feature type="domain" description="Ferric oxidoreductase" evidence="8">
    <location>
        <begin position="62"/>
        <end position="171"/>
    </location>
</feature>
<feature type="transmembrane region" description="Helical" evidence="7">
    <location>
        <begin position="92"/>
        <end position="113"/>
    </location>
</feature>
<keyword evidence="4 7" id="KW-1133">Transmembrane helix</keyword>
<dbReference type="RefSeq" id="WP_150040530.1">
    <property type="nucleotide sequence ID" value="NZ_OW485601.1"/>
</dbReference>
<feature type="transmembrane region" description="Helical" evidence="7">
    <location>
        <begin position="160"/>
        <end position="177"/>
    </location>
</feature>
<dbReference type="GO" id="GO:0005886">
    <property type="term" value="C:plasma membrane"/>
    <property type="evidence" value="ECO:0007669"/>
    <property type="project" value="TreeGrafter"/>
</dbReference>
<gene>
    <name evidence="9" type="ORF">F1189_09655</name>
</gene>
<evidence type="ECO:0000256" key="4">
    <source>
        <dbReference type="ARBA" id="ARBA00022989"/>
    </source>
</evidence>
<protein>
    <submittedName>
        <fullName evidence="9">Sulfoxide reductase heme-binding subunit YedZ</fullName>
    </submittedName>
</protein>
<dbReference type="AlphaFoldDB" id="A0A5M6IW35"/>
<dbReference type="PANTHER" id="PTHR36964:SF1">
    <property type="entry name" value="PROTEIN-METHIONINE-SULFOXIDE REDUCTASE HEME-BINDING SUBUNIT MSRQ"/>
    <property type="match status" value="1"/>
</dbReference>
<feature type="transmembrane region" description="Helical" evidence="7">
    <location>
        <begin position="21"/>
        <end position="42"/>
    </location>
</feature>
<accession>A0A5M6IW35</accession>
<keyword evidence="6 7" id="KW-0472">Membrane</keyword>
<dbReference type="Pfam" id="PF01794">
    <property type="entry name" value="Ferric_reduct"/>
    <property type="match status" value="1"/>
</dbReference>
<evidence type="ECO:0000256" key="7">
    <source>
        <dbReference type="SAM" id="Phobius"/>
    </source>
</evidence>
<dbReference type="PANTHER" id="PTHR36964">
    <property type="entry name" value="PROTEIN-METHIONINE-SULFOXIDE REDUCTASE HEME-BINDING SUBUNIT MSRQ"/>
    <property type="match status" value="1"/>
</dbReference>
<evidence type="ECO:0000256" key="5">
    <source>
        <dbReference type="ARBA" id="ARBA00023004"/>
    </source>
</evidence>
<evidence type="ECO:0000256" key="6">
    <source>
        <dbReference type="ARBA" id="ARBA00023136"/>
    </source>
</evidence>
<organism evidence="9 10">
    <name type="scientific">Rhodovastum atsumiense</name>
    <dbReference type="NCBI Taxonomy" id="504468"/>
    <lineage>
        <taxon>Bacteria</taxon>
        <taxon>Pseudomonadati</taxon>
        <taxon>Pseudomonadota</taxon>
        <taxon>Alphaproteobacteria</taxon>
        <taxon>Acetobacterales</taxon>
        <taxon>Acetobacteraceae</taxon>
        <taxon>Rhodovastum</taxon>
    </lineage>
</organism>
<evidence type="ECO:0000256" key="2">
    <source>
        <dbReference type="ARBA" id="ARBA00022448"/>
    </source>
</evidence>
<keyword evidence="5" id="KW-0408">Iron</keyword>
<keyword evidence="10" id="KW-1185">Reference proteome</keyword>
<feature type="transmembrane region" description="Helical" evidence="7">
    <location>
        <begin position="257"/>
        <end position="277"/>
    </location>
</feature>
<reference evidence="9 10" key="1">
    <citation type="submission" date="2019-09" db="EMBL/GenBank/DDBJ databases">
        <title>Genome sequence of Rhodovastum atsumiense, a diverse member of the Acetobacteraceae family of non-sulfur purple photosynthetic bacteria.</title>
        <authorList>
            <person name="Meyer T."/>
            <person name="Kyndt J."/>
        </authorList>
    </citation>
    <scope>NUCLEOTIDE SEQUENCE [LARGE SCALE GENOMIC DNA]</scope>
    <source>
        <strain evidence="9 10">DSM 21279</strain>
    </source>
</reference>
<name>A0A5M6IW35_9PROT</name>
<dbReference type="Proteomes" id="UP000325255">
    <property type="component" value="Unassembled WGS sequence"/>
</dbReference>
<proteinExistence type="predicted"/>
<dbReference type="OrthoDB" id="9788328at2"/>
<dbReference type="GO" id="GO:0020037">
    <property type="term" value="F:heme binding"/>
    <property type="evidence" value="ECO:0007669"/>
    <property type="project" value="TreeGrafter"/>
</dbReference>
<dbReference type="EMBL" id="VWPK01000012">
    <property type="protein sequence ID" value="KAA5612431.1"/>
    <property type="molecule type" value="Genomic_DNA"/>
</dbReference>
<keyword evidence="2" id="KW-0813">Transport</keyword>
<dbReference type="InterPro" id="IPR022837">
    <property type="entry name" value="MsrQ-like"/>
</dbReference>
<feature type="transmembrane region" description="Helical" evidence="7">
    <location>
        <begin position="125"/>
        <end position="148"/>
    </location>
</feature>
<feature type="transmembrane region" description="Helical" evidence="7">
    <location>
        <begin position="183"/>
        <end position="199"/>
    </location>
</feature>
<evidence type="ECO:0000256" key="3">
    <source>
        <dbReference type="ARBA" id="ARBA00022692"/>
    </source>
</evidence>
<dbReference type="InterPro" id="IPR013130">
    <property type="entry name" value="Fe3_Rdtase_TM_dom"/>
</dbReference>
<dbReference type="GO" id="GO:0010181">
    <property type="term" value="F:FMN binding"/>
    <property type="evidence" value="ECO:0007669"/>
    <property type="project" value="TreeGrafter"/>
</dbReference>
<evidence type="ECO:0000313" key="9">
    <source>
        <dbReference type="EMBL" id="KAA5612431.1"/>
    </source>
</evidence>
<evidence type="ECO:0000259" key="8">
    <source>
        <dbReference type="Pfam" id="PF01794"/>
    </source>
</evidence>